<proteinExistence type="predicted"/>
<accession>A7GYV2</accession>
<organism evidence="1 2">
    <name type="scientific">Campylobacter curvus (strain 525.92)</name>
    <dbReference type="NCBI Taxonomy" id="360105"/>
    <lineage>
        <taxon>Bacteria</taxon>
        <taxon>Pseudomonadati</taxon>
        <taxon>Campylobacterota</taxon>
        <taxon>Epsilonproteobacteria</taxon>
        <taxon>Campylobacterales</taxon>
        <taxon>Campylobacteraceae</taxon>
        <taxon>Campylobacter</taxon>
    </lineage>
</organism>
<dbReference type="RefSeq" id="WP_011992378.1">
    <property type="nucleotide sequence ID" value="NC_009715.2"/>
</dbReference>
<name>A7GYV2_CAMC5</name>
<reference evidence="1" key="1">
    <citation type="submission" date="2016-07" db="EMBL/GenBank/DDBJ databases">
        <title>Comparative genomics of the Campylobacter concisus group.</title>
        <authorList>
            <person name="Miller W.G."/>
            <person name="Yee E."/>
            <person name="Chapman M.H."/>
            <person name="Huynh S."/>
            <person name="Bono J.L."/>
            <person name="On S.L.W."/>
            <person name="StLeger J."/>
            <person name="Foster G."/>
            <person name="Parker C.T."/>
        </authorList>
    </citation>
    <scope>NUCLEOTIDE SEQUENCE</scope>
    <source>
        <strain evidence="1">525.92</strain>
    </source>
</reference>
<dbReference type="STRING" id="360105.CCV52592_0759"/>
<gene>
    <name evidence="1" type="ORF">CCV52592_0759</name>
</gene>
<dbReference type="KEGG" id="ccv:CCV52592_0759"/>
<dbReference type="HOGENOM" id="CLU_164106_0_0_7"/>
<keyword evidence="2" id="KW-1185">Reference proteome</keyword>
<dbReference type="OrthoDB" id="5362160at2"/>
<dbReference type="Proteomes" id="UP000006380">
    <property type="component" value="Chromosome"/>
</dbReference>
<evidence type="ECO:0000313" key="2">
    <source>
        <dbReference type="Proteomes" id="UP000006380"/>
    </source>
</evidence>
<dbReference type="AlphaFoldDB" id="A7GYV2"/>
<dbReference type="EMBL" id="CP000767">
    <property type="protein sequence ID" value="EAT99967.1"/>
    <property type="molecule type" value="Genomic_DNA"/>
</dbReference>
<evidence type="ECO:0000313" key="1">
    <source>
        <dbReference type="EMBL" id="EAT99967.1"/>
    </source>
</evidence>
<sequence>MSAADDKFKRVRYLRALEKFAKSAINGLKRDDFDEAAFADRVAKNAQIIAKIEPVYLDQPYTKALENFINSLIANTPREELLRSANALDKLKNSKNYKKEKHKNKFKDEH</sequence>
<protein>
    <submittedName>
        <fullName evidence="1">Uncharacterized protein</fullName>
    </submittedName>
</protein>